<evidence type="ECO:0000313" key="3">
    <source>
        <dbReference type="Proteomes" id="UP000243719"/>
    </source>
</evidence>
<protein>
    <submittedName>
        <fullName evidence="2">Uncharacterized protein</fullName>
    </submittedName>
</protein>
<gene>
    <name evidence="2" type="ORF">SAMN05216551_115131</name>
</gene>
<dbReference type="EMBL" id="FNLO01000015">
    <property type="protein sequence ID" value="SDV51231.1"/>
    <property type="molecule type" value="Genomic_DNA"/>
</dbReference>
<dbReference type="Proteomes" id="UP000243719">
    <property type="component" value="Unassembled WGS sequence"/>
</dbReference>
<evidence type="ECO:0000256" key="1">
    <source>
        <dbReference type="SAM" id="SignalP"/>
    </source>
</evidence>
<evidence type="ECO:0000313" key="2">
    <source>
        <dbReference type="EMBL" id="SDV51231.1"/>
    </source>
</evidence>
<organism evidence="2 3">
    <name type="scientific">Chitinasiproducens palmae</name>
    <dbReference type="NCBI Taxonomy" id="1770053"/>
    <lineage>
        <taxon>Bacteria</taxon>
        <taxon>Pseudomonadati</taxon>
        <taxon>Pseudomonadota</taxon>
        <taxon>Betaproteobacteria</taxon>
        <taxon>Burkholderiales</taxon>
        <taxon>Burkholderiaceae</taxon>
        <taxon>Chitinasiproducens</taxon>
    </lineage>
</organism>
<dbReference type="STRING" id="1770053.SAMN05216551_115131"/>
<name>A0A1H2PVC9_9BURK</name>
<proteinExistence type="predicted"/>
<feature type="signal peptide" evidence="1">
    <location>
        <begin position="1"/>
        <end position="17"/>
    </location>
</feature>
<accession>A0A1H2PVC9</accession>
<reference evidence="3" key="1">
    <citation type="submission" date="2016-09" db="EMBL/GenBank/DDBJ databases">
        <authorList>
            <person name="Varghese N."/>
            <person name="Submissions S."/>
        </authorList>
    </citation>
    <scope>NUCLEOTIDE SEQUENCE [LARGE SCALE GENOMIC DNA]</scope>
    <source>
        <strain evidence="3">JS23</strain>
    </source>
</reference>
<dbReference type="PROSITE" id="PS51257">
    <property type="entry name" value="PROKAR_LIPOPROTEIN"/>
    <property type="match status" value="1"/>
</dbReference>
<sequence>MKRRMRAFALIWPLALAACGSVQPAAPQLPTPVAVPCPTLPPPAPWAMEAPPAPSLTQRLRQLWQESPLTAIAP</sequence>
<feature type="chain" id="PRO_5017379137" evidence="1">
    <location>
        <begin position="18"/>
        <end position="74"/>
    </location>
</feature>
<dbReference type="AlphaFoldDB" id="A0A1H2PVC9"/>
<keyword evidence="3" id="KW-1185">Reference proteome</keyword>
<keyword evidence="1" id="KW-0732">Signal</keyword>